<proteinExistence type="predicted"/>
<name>A0A0K2GIU2_NITMO</name>
<gene>
    <name evidence="2" type="ORF">NITMOv2_4504</name>
</gene>
<dbReference type="Proteomes" id="UP000069205">
    <property type="component" value="Chromosome"/>
</dbReference>
<accession>A0A0K2GIU2</accession>
<dbReference type="STRING" id="42253.NITMOv2_4504"/>
<evidence type="ECO:0000256" key="1">
    <source>
        <dbReference type="SAM" id="MobiDB-lite"/>
    </source>
</evidence>
<protein>
    <submittedName>
        <fullName evidence="2">Uncharacterized protein</fullName>
    </submittedName>
</protein>
<organism evidence="2 3">
    <name type="scientific">Nitrospira moscoviensis</name>
    <dbReference type="NCBI Taxonomy" id="42253"/>
    <lineage>
        <taxon>Bacteria</taxon>
        <taxon>Pseudomonadati</taxon>
        <taxon>Nitrospirota</taxon>
        <taxon>Nitrospiria</taxon>
        <taxon>Nitrospirales</taxon>
        <taxon>Nitrospiraceae</taxon>
        <taxon>Nitrospira</taxon>
    </lineage>
</organism>
<dbReference type="AlphaFoldDB" id="A0A0K2GIU2"/>
<feature type="region of interest" description="Disordered" evidence="1">
    <location>
        <begin position="76"/>
        <end position="103"/>
    </location>
</feature>
<evidence type="ECO:0000313" key="3">
    <source>
        <dbReference type="Proteomes" id="UP000069205"/>
    </source>
</evidence>
<dbReference type="EMBL" id="CP011801">
    <property type="protein sequence ID" value="ALA60878.1"/>
    <property type="molecule type" value="Genomic_DNA"/>
</dbReference>
<feature type="region of interest" description="Disordered" evidence="1">
    <location>
        <begin position="199"/>
        <end position="218"/>
    </location>
</feature>
<reference evidence="2 3" key="1">
    <citation type="journal article" date="2015" name="Proc. Natl. Acad. Sci. U.S.A.">
        <title>Expanded metabolic versatility of ubiquitous nitrite-oxidizing bacteria from the genus Nitrospira.</title>
        <authorList>
            <person name="Koch H."/>
            <person name="Lucker S."/>
            <person name="Albertsen M."/>
            <person name="Kitzinger K."/>
            <person name="Herbold C."/>
            <person name="Spieck E."/>
            <person name="Nielsen P.H."/>
            <person name="Wagner M."/>
            <person name="Daims H."/>
        </authorList>
    </citation>
    <scope>NUCLEOTIDE SEQUENCE [LARGE SCALE GENOMIC DNA]</scope>
    <source>
        <strain evidence="2 3">NSP M-1</strain>
    </source>
</reference>
<feature type="compositionally biased region" description="Polar residues" evidence="1">
    <location>
        <begin position="76"/>
        <end position="85"/>
    </location>
</feature>
<keyword evidence="3" id="KW-1185">Reference proteome</keyword>
<sequence length="218" mass="23975">MPVQATAPAVEEAAEAKAAGDAAADEGGKPVRIRFFQAALMLLSMAGSTAWAPQVLHADEPNDVRSHADRSFDRLAQQSESQGSNRPGAGRTNPDDMNGGYSPDLYWIGRGQGDLTKGKIVCQRVSELSARTDVAKQIRVMVKEHMVDRVRERMGREAEQDIELTREEIVQEYLHGVKIVDRRIDEEQKICTATAVMPKTPMPHKQTTDPDTGPPTSR</sequence>
<dbReference type="KEGG" id="nmv:NITMOv2_4504"/>
<evidence type="ECO:0000313" key="2">
    <source>
        <dbReference type="EMBL" id="ALA60878.1"/>
    </source>
</evidence>
<dbReference type="PATRIC" id="fig|42253.5.peg.4443"/>